<name>A0A2M7B8C8_9BACT</name>
<evidence type="ECO:0000256" key="16">
    <source>
        <dbReference type="ARBA" id="ARBA00049902"/>
    </source>
</evidence>
<feature type="domain" description="Penicillin-binding protein transpeptidase" evidence="17">
    <location>
        <begin position="327"/>
        <end position="593"/>
    </location>
</feature>
<comment type="catalytic activity">
    <reaction evidence="16">
        <text>[GlcNAc-(1-&gt;4)-Mur2Ac(oyl-L-Ala-gamma-D-Glu-L-Lys-D-Ala-D-Ala)](n)-di-trans,octa-cis-undecaprenyl diphosphate + beta-D-GlcNAc-(1-&gt;4)-Mur2Ac(oyl-L-Ala-gamma-D-Glu-L-Lys-D-Ala-D-Ala)-di-trans,octa-cis-undecaprenyl diphosphate = [GlcNAc-(1-&gt;4)-Mur2Ac(oyl-L-Ala-gamma-D-Glu-L-Lys-D-Ala-D-Ala)](n+1)-di-trans,octa-cis-undecaprenyl diphosphate + di-trans,octa-cis-undecaprenyl diphosphate + H(+)</text>
        <dbReference type="Rhea" id="RHEA:23708"/>
        <dbReference type="Rhea" id="RHEA-COMP:9602"/>
        <dbReference type="Rhea" id="RHEA-COMP:9603"/>
        <dbReference type="ChEBI" id="CHEBI:15378"/>
        <dbReference type="ChEBI" id="CHEBI:58405"/>
        <dbReference type="ChEBI" id="CHEBI:60033"/>
        <dbReference type="ChEBI" id="CHEBI:78435"/>
        <dbReference type="EC" id="2.4.99.28"/>
    </reaction>
</comment>
<evidence type="ECO:0000256" key="10">
    <source>
        <dbReference type="ARBA" id="ARBA00022960"/>
    </source>
</evidence>
<evidence type="ECO:0000256" key="13">
    <source>
        <dbReference type="ARBA" id="ARBA00023268"/>
    </source>
</evidence>
<dbReference type="Pfam" id="PF00905">
    <property type="entry name" value="Transpeptidase"/>
    <property type="match status" value="1"/>
</dbReference>
<keyword evidence="7" id="KW-0328">Glycosyltransferase</keyword>
<dbReference type="GO" id="GO:0008955">
    <property type="term" value="F:peptidoglycan glycosyltransferase activity"/>
    <property type="evidence" value="ECO:0007669"/>
    <property type="project" value="UniProtKB-EC"/>
</dbReference>
<dbReference type="GO" id="GO:0009252">
    <property type="term" value="P:peptidoglycan biosynthetic process"/>
    <property type="evidence" value="ECO:0007669"/>
    <property type="project" value="UniProtKB-KW"/>
</dbReference>
<dbReference type="SUPFAM" id="SSF56601">
    <property type="entry name" value="beta-lactamase/transpeptidase-like"/>
    <property type="match status" value="1"/>
</dbReference>
<dbReference type="InterPro" id="IPR001264">
    <property type="entry name" value="Glyco_trans_51"/>
</dbReference>
<keyword evidence="5" id="KW-0121">Carboxypeptidase</keyword>
<dbReference type="SUPFAM" id="SSF53955">
    <property type="entry name" value="Lysozyme-like"/>
    <property type="match status" value="1"/>
</dbReference>
<keyword evidence="14" id="KW-0961">Cell wall biogenesis/degradation</keyword>
<dbReference type="PANTHER" id="PTHR32282">
    <property type="entry name" value="BINDING PROTEIN TRANSPEPTIDASE, PUTATIVE-RELATED"/>
    <property type="match status" value="1"/>
</dbReference>
<dbReference type="GO" id="GO:0006508">
    <property type="term" value="P:proteolysis"/>
    <property type="evidence" value="ECO:0007669"/>
    <property type="project" value="UniProtKB-KW"/>
</dbReference>
<gene>
    <name evidence="19" type="ORF">COS59_00200</name>
</gene>
<comment type="subcellular location">
    <subcellularLocation>
        <location evidence="1">Cell membrane</location>
    </subcellularLocation>
</comment>
<evidence type="ECO:0000256" key="15">
    <source>
        <dbReference type="ARBA" id="ARBA00034000"/>
    </source>
</evidence>
<evidence type="ECO:0000256" key="3">
    <source>
        <dbReference type="ARBA" id="ARBA00007739"/>
    </source>
</evidence>
<reference evidence="20" key="1">
    <citation type="submission" date="2017-09" db="EMBL/GenBank/DDBJ databases">
        <title>Depth-based differentiation of microbial function through sediment-hosted aquifers and enrichment of novel symbionts in the deep terrestrial subsurface.</title>
        <authorList>
            <person name="Probst A.J."/>
            <person name="Ladd B."/>
            <person name="Jarett J.K."/>
            <person name="Geller-Mcgrath D.E."/>
            <person name="Sieber C.M.K."/>
            <person name="Emerson J.B."/>
            <person name="Anantharaman K."/>
            <person name="Thomas B.C."/>
            <person name="Malmstrom R."/>
            <person name="Stieglmeier M."/>
            <person name="Klingl A."/>
            <person name="Woyke T."/>
            <person name="Ryan C.M."/>
            <person name="Banfield J.F."/>
        </authorList>
    </citation>
    <scope>NUCLEOTIDE SEQUENCE [LARGE SCALE GENOMIC DNA]</scope>
</reference>
<dbReference type="GO" id="GO:0009002">
    <property type="term" value="F:serine-type D-Ala-D-Ala carboxypeptidase activity"/>
    <property type="evidence" value="ECO:0007669"/>
    <property type="project" value="UniProtKB-EC"/>
</dbReference>
<keyword evidence="9" id="KW-0378">Hydrolase</keyword>
<dbReference type="Proteomes" id="UP000230131">
    <property type="component" value="Unassembled WGS sequence"/>
</dbReference>
<evidence type="ECO:0000259" key="17">
    <source>
        <dbReference type="Pfam" id="PF00905"/>
    </source>
</evidence>
<accession>A0A2M7B8C8</accession>
<dbReference type="InterPro" id="IPR036950">
    <property type="entry name" value="PBP_transglycosylase"/>
</dbReference>
<evidence type="ECO:0000256" key="2">
    <source>
        <dbReference type="ARBA" id="ARBA00007090"/>
    </source>
</evidence>
<dbReference type="InterPro" id="IPR050396">
    <property type="entry name" value="Glycosyltr_51/Transpeptidase"/>
</dbReference>
<keyword evidence="13" id="KW-0511">Multifunctional enzyme</keyword>
<dbReference type="InterPro" id="IPR001460">
    <property type="entry name" value="PCN-bd_Tpept"/>
</dbReference>
<dbReference type="GO" id="GO:0071555">
    <property type="term" value="P:cell wall organization"/>
    <property type="evidence" value="ECO:0007669"/>
    <property type="project" value="UniProtKB-KW"/>
</dbReference>
<evidence type="ECO:0000256" key="8">
    <source>
        <dbReference type="ARBA" id="ARBA00022679"/>
    </source>
</evidence>
<sequence length="700" mass="78822">MKRKTVLFFKIFGALIFIGLALLAAGLLAVAKIAKDLPNPELLTSRLSNQSTRIYDRTGKTLLYEVHAEEKRIVVPFDQIPDYLKKATIAIEDKNFYFHQALDWRAVIRAIFVNLKSGTIRQGGSTITQQVAKTAFLTPERTFTRKIKEIILAYWLEKKFSKDEILDSYLNLVPYGSNAYGVEAASQIYFAKSAKDLSLAESAYLASLPKAPTYYSPWGVHQGELEQRKNYILEKMSELNFIDQEEKIRARTAKVKFEPQSLGLIKAPHFVLMVKDYLVNKYGEETVTNGGLKAITSLDWELQQIAEQVVLEGAQRNTELYQGKNAALVAQDAKTGQILALVGSKDYFDVENEGNFNVAVQGLRQPGSALKPFVYLTAFKKGYAPESVIFDVPTNFDTTGWMPYQPENFDNLFRGPVNFRQALGQSLNLPSVKVLYLAGLNDSLKTLSDFGITTLNDPLRFGLSLVLGGGEIKLVELVDTFASLAQEGIRHNQVFILKIEDKNGKVLEKYADIAVQIADPQYARLVNNILSDAETRHGLFQNSFNLTIFPDREVALKTGTTEDFRDAWAFGYTPSFAVGVWAGNNNNAPMQKQAGSILAALPMWHDFLSQVFEKYPDKIPFKSFNEPEVVEEVKLMLNGQFIIQENNQSTTHSILYFVDKNDPLGPIPSYPENDPQFKNWEQGVKLWLLNHPEFFMGITM</sequence>
<dbReference type="AlphaFoldDB" id="A0A2M7B8C8"/>
<evidence type="ECO:0000256" key="1">
    <source>
        <dbReference type="ARBA" id="ARBA00004236"/>
    </source>
</evidence>
<organism evidence="19 20">
    <name type="scientific">Candidatus Wolfebacteria bacterium CG03_land_8_20_14_0_80_36_15</name>
    <dbReference type="NCBI Taxonomy" id="1975067"/>
    <lineage>
        <taxon>Bacteria</taxon>
        <taxon>Candidatus Wolfeibacteriota</taxon>
    </lineage>
</organism>
<comment type="caution">
    <text evidence="19">The sequence shown here is derived from an EMBL/GenBank/DDBJ whole genome shotgun (WGS) entry which is preliminary data.</text>
</comment>
<evidence type="ECO:0000256" key="4">
    <source>
        <dbReference type="ARBA" id="ARBA00022475"/>
    </source>
</evidence>
<keyword evidence="11" id="KW-0573">Peptidoglycan synthesis</keyword>
<keyword evidence="12" id="KW-0472">Membrane</keyword>
<evidence type="ECO:0000313" key="20">
    <source>
        <dbReference type="Proteomes" id="UP000230131"/>
    </source>
</evidence>
<comment type="similarity">
    <text evidence="3">In the N-terminal section; belongs to the glycosyltransferase 51 family.</text>
</comment>
<dbReference type="PANTHER" id="PTHR32282:SF11">
    <property type="entry name" value="PENICILLIN-BINDING PROTEIN 1B"/>
    <property type="match status" value="1"/>
</dbReference>
<dbReference type="GO" id="GO:0030288">
    <property type="term" value="C:outer membrane-bounded periplasmic space"/>
    <property type="evidence" value="ECO:0007669"/>
    <property type="project" value="TreeGrafter"/>
</dbReference>
<evidence type="ECO:0000256" key="5">
    <source>
        <dbReference type="ARBA" id="ARBA00022645"/>
    </source>
</evidence>
<evidence type="ECO:0000256" key="6">
    <source>
        <dbReference type="ARBA" id="ARBA00022670"/>
    </source>
</evidence>
<evidence type="ECO:0000313" key="19">
    <source>
        <dbReference type="EMBL" id="PIU99362.1"/>
    </source>
</evidence>
<dbReference type="Pfam" id="PF00912">
    <property type="entry name" value="Transgly"/>
    <property type="match status" value="1"/>
</dbReference>
<proteinExistence type="inferred from homology"/>
<dbReference type="InterPro" id="IPR012338">
    <property type="entry name" value="Beta-lactam/transpept-like"/>
</dbReference>
<dbReference type="Gene3D" id="3.40.710.10">
    <property type="entry name" value="DD-peptidase/beta-lactamase superfamily"/>
    <property type="match status" value="1"/>
</dbReference>
<dbReference type="InterPro" id="IPR023346">
    <property type="entry name" value="Lysozyme-like_dom_sf"/>
</dbReference>
<feature type="domain" description="Glycosyl transferase family 51" evidence="18">
    <location>
        <begin position="62"/>
        <end position="236"/>
    </location>
</feature>
<evidence type="ECO:0000256" key="11">
    <source>
        <dbReference type="ARBA" id="ARBA00022984"/>
    </source>
</evidence>
<dbReference type="GO" id="GO:0008658">
    <property type="term" value="F:penicillin binding"/>
    <property type="evidence" value="ECO:0007669"/>
    <property type="project" value="InterPro"/>
</dbReference>
<keyword evidence="4" id="KW-1003">Cell membrane</keyword>
<dbReference type="FunFam" id="1.10.3810.10:FF:000001">
    <property type="entry name" value="Penicillin-binding protein 1A"/>
    <property type="match status" value="1"/>
</dbReference>
<evidence type="ECO:0000256" key="12">
    <source>
        <dbReference type="ARBA" id="ARBA00023136"/>
    </source>
</evidence>
<keyword evidence="10" id="KW-0133">Cell shape</keyword>
<keyword evidence="6" id="KW-0645">Protease</keyword>
<evidence type="ECO:0000256" key="9">
    <source>
        <dbReference type="ARBA" id="ARBA00022801"/>
    </source>
</evidence>
<dbReference type="NCBIfam" id="TIGR02074">
    <property type="entry name" value="PBP_1a_fam"/>
    <property type="match status" value="1"/>
</dbReference>
<comment type="catalytic activity">
    <reaction evidence="15">
        <text>Preferential cleavage: (Ac)2-L-Lys-D-Ala-|-D-Ala. Also transpeptidation of peptidyl-alanyl moieties that are N-acyl substituents of D-alanine.</text>
        <dbReference type="EC" id="3.4.16.4"/>
    </reaction>
</comment>
<comment type="similarity">
    <text evidence="2">In the C-terminal section; belongs to the transpeptidase family.</text>
</comment>
<dbReference type="GO" id="GO:0008360">
    <property type="term" value="P:regulation of cell shape"/>
    <property type="evidence" value="ECO:0007669"/>
    <property type="project" value="UniProtKB-KW"/>
</dbReference>
<protein>
    <submittedName>
        <fullName evidence="19">Uncharacterized protein</fullName>
    </submittedName>
</protein>
<dbReference type="Gene3D" id="1.10.3810.10">
    <property type="entry name" value="Biosynthetic peptidoglycan transglycosylase-like"/>
    <property type="match status" value="1"/>
</dbReference>
<evidence type="ECO:0000256" key="14">
    <source>
        <dbReference type="ARBA" id="ARBA00023316"/>
    </source>
</evidence>
<keyword evidence="8" id="KW-0808">Transferase</keyword>
<dbReference type="GO" id="GO:0005886">
    <property type="term" value="C:plasma membrane"/>
    <property type="evidence" value="ECO:0007669"/>
    <property type="project" value="UniProtKB-SubCell"/>
</dbReference>
<evidence type="ECO:0000256" key="7">
    <source>
        <dbReference type="ARBA" id="ARBA00022676"/>
    </source>
</evidence>
<dbReference type="EMBL" id="PEVH01000005">
    <property type="protein sequence ID" value="PIU99362.1"/>
    <property type="molecule type" value="Genomic_DNA"/>
</dbReference>
<evidence type="ECO:0000259" key="18">
    <source>
        <dbReference type="Pfam" id="PF00912"/>
    </source>
</evidence>